<protein>
    <submittedName>
        <fullName evidence="2">Uncharacterized protein</fullName>
    </submittedName>
</protein>
<proteinExistence type="predicted"/>
<gene>
    <name evidence="2" type="ORF">Tci_932650</name>
</gene>
<organism evidence="2">
    <name type="scientific">Tanacetum cinerariifolium</name>
    <name type="common">Dalmatian daisy</name>
    <name type="synonym">Chrysanthemum cinerariifolium</name>
    <dbReference type="NCBI Taxonomy" id="118510"/>
    <lineage>
        <taxon>Eukaryota</taxon>
        <taxon>Viridiplantae</taxon>
        <taxon>Streptophyta</taxon>
        <taxon>Embryophyta</taxon>
        <taxon>Tracheophyta</taxon>
        <taxon>Spermatophyta</taxon>
        <taxon>Magnoliopsida</taxon>
        <taxon>eudicotyledons</taxon>
        <taxon>Gunneridae</taxon>
        <taxon>Pentapetalae</taxon>
        <taxon>asterids</taxon>
        <taxon>campanulids</taxon>
        <taxon>Asterales</taxon>
        <taxon>Asteraceae</taxon>
        <taxon>Asteroideae</taxon>
        <taxon>Anthemideae</taxon>
        <taxon>Anthemidinae</taxon>
        <taxon>Tanacetum</taxon>
    </lineage>
</organism>
<feature type="region of interest" description="Disordered" evidence="1">
    <location>
        <begin position="39"/>
        <end position="80"/>
    </location>
</feature>
<feature type="compositionally biased region" description="Basic and acidic residues" evidence="1">
    <location>
        <begin position="1"/>
        <end position="10"/>
    </location>
</feature>
<feature type="compositionally biased region" description="Basic and acidic residues" evidence="1">
    <location>
        <begin position="61"/>
        <end position="72"/>
    </location>
</feature>
<reference evidence="2" key="1">
    <citation type="journal article" date="2019" name="Sci. Rep.">
        <title>Draft genome of Tanacetum cinerariifolium, the natural source of mosquito coil.</title>
        <authorList>
            <person name="Yamashiro T."/>
            <person name="Shiraishi A."/>
            <person name="Satake H."/>
            <person name="Nakayama K."/>
        </authorList>
    </citation>
    <scope>NUCLEOTIDE SEQUENCE</scope>
</reference>
<dbReference type="AlphaFoldDB" id="A0A699XUQ3"/>
<dbReference type="EMBL" id="BKCJ011881063">
    <property type="protein sequence ID" value="GFD60681.1"/>
    <property type="molecule type" value="Genomic_DNA"/>
</dbReference>
<evidence type="ECO:0000313" key="2">
    <source>
        <dbReference type="EMBL" id="GFD60681.1"/>
    </source>
</evidence>
<sequence>VGDVDPDRRAGKPGLRRAAGRPLRHAGWREGRLVYAVDQRHPRRRHHLAPDPAAGRALRGTGERRLRQDGRLRQGPGTAP</sequence>
<comment type="caution">
    <text evidence="2">The sequence shown here is derived from an EMBL/GenBank/DDBJ whole genome shotgun (WGS) entry which is preliminary data.</text>
</comment>
<feature type="compositionally biased region" description="Basic residues" evidence="1">
    <location>
        <begin position="14"/>
        <end position="25"/>
    </location>
</feature>
<evidence type="ECO:0000256" key="1">
    <source>
        <dbReference type="SAM" id="MobiDB-lite"/>
    </source>
</evidence>
<accession>A0A699XUQ3</accession>
<feature type="non-terminal residue" evidence="2">
    <location>
        <position position="1"/>
    </location>
</feature>
<feature type="region of interest" description="Disordered" evidence="1">
    <location>
        <begin position="1"/>
        <end position="25"/>
    </location>
</feature>
<feature type="non-terminal residue" evidence="2">
    <location>
        <position position="80"/>
    </location>
</feature>
<name>A0A699XUQ3_TANCI</name>